<comment type="caution">
    <text evidence="1">The sequence shown here is derived from an EMBL/GenBank/DDBJ whole genome shotgun (WGS) entry which is preliminary data.</text>
</comment>
<dbReference type="Proteomes" id="UP000283497">
    <property type="component" value="Unassembled WGS sequence"/>
</dbReference>
<organism evidence="1 2">
    <name type="scientific">Anaerobutyricum hallii</name>
    <dbReference type="NCBI Taxonomy" id="39488"/>
    <lineage>
        <taxon>Bacteria</taxon>
        <taxon>Bacillati</taxon>
        <taxon>Bacillota</taxon>
        <taxon>Clostridia</taxon>
        <taxon>Lachnospirales</taxon>
        <taxon>Lachnospiraceae</taxon>
        <taxon>Anaerobutyricum</taxon>
    </lineage>
</organism>
<evidence type="ECO:0000313" key="1">
    <source>
        <dbReference type="EMBL" id="RHK33587.1"/>
    </source>
</evidence>
<proteinExistence type="predicted"/>
<dbReference type="AlphaFoldDB" id="A0A415G3C5"/>
<sequence>MKSHTEKHKVKLNPCKYCGETEVEIIYNRFNNQEHCVAQCKCGAYVQRYCINPLLAPELKKTVIAIWNNGNISKPL</sequence>
<name>A0A415G3C5_9FIRM</name>
<gene>
    <name evidence="1" type="ORF">DW068_15395</name>
</gene>
<dbReference type="EMBL" id="QRNJ01000088">
    <property type="protein sequence ID" value="RHK33587.1"/>
    <property type="molecule type" value="Genomic_DNA"/>
</dbReference>
<dbReference type="RefSeq" id="WP_118315230.1">
    <property type="nucleotide sequence ID" value="NZ_QRNJ01000088.1"/>
</dbReference>
<evidence type="ECO:0000313" key="2">
    <source>
        <dbReference type="Proteomes" id="UP000283497"/>
    </source>
</evidence>
<protein>
    <recommendedName>
        <fullName evidence="3">Restriction alleviation protein, Lar family</fullName>
    </recommendedName>
</protein>
<accession>A0A415G3C5</accession>
<reference evidence="1 2" key="1">
    <citation type="submission" date="2018-08" db="EMBL/GenBank/DDBJ databases">
        <title>A genome reference for cultivated species of the human gut microbiota.</title>
        <authorList>
            <person name="Zou Y."/>
            <person name="Xue W."/>
            <person name="Luo G."/>
        </authorList>
    </citation>
    <scope>NUCLEOTIDE SEQUENCE [LARGE SCALE GENOMIC DNA]</scope>
    <source>
        <strain evidence="1 2">AF45-14BH</strain>
    </source>
</reference>
<evidence type="ECO:0008006" key="3">
    <source>
        <dbReference type="Google" id="ProtNLM"/>
    </source>
</evidence>